<reference evidence="2" key="2">
    <citation type="submission" date="2021-03" db="UniProtKB">
        <authorList>
            <consortium name="EnsemblPlants"/>
        </authorList>
    </citation>
    <scope>IDENTIFICATION</scope>
</reference>
<organism evidence="2 3">
    <name type="scientific">Chenopodium quinoa</name>
    <name type="common">Quinoa</name>
    <dbReference type="NCBI Taxonomy" id="63459"/>
    <lineage>
        <taxon>Eukaryota</taxon>
        <taxon>Viridiplantae</taxon>
        <taxon>Streptophyta</taxon>
        <taxon>Embryophyta</taxon>
        <taxon>Tracheophyta</taxon>
        <taxon>Spermatophyta</taxon>
        <taxon>Magnoliopsida</taxon>
        <taxon>eudicotyledons</taxon>
        <taxon>Gunneridae</taxon>
        <taxon>Pentapetalae</taxon>
        <taxon>Caryophyllales</taxon>
        <taxon>Chenopodiaceae</taxon>
        <taxon>Chenopodioideae</taxon>
        <taxon>Atripliceae</taxon>
        <taxon>Chenopodium</taxon>
    </lineage>
</organism>
<keyword evidence="3" id="KW-1185">Reference proteome</keyword>
<dbReference type="SMR" id="A0A803MEX0"/>
<dbReference type="EnsemblPlants" id="AUR62028013-RA">
    <property type="protein sequence ID" value="AUR62028013-RA:cds"/>
    <property type="gene ID" value="AUR62028013"/>
</dbReference>
<evidence type="ECO:0000313" key="2">
    <source>
        <dbReference type="EnsemblPlants" id="AUR62028013-RA:cds"/>
    </source>
</evidence>
<proteinExistence type="inferred from homology"/>
<accession>A0A803MEX0</accession>
<comment type="similarity">
    <text evidence="1">Belongs to the plant acyltransferase family.</text>
</comment>
<evidence type="ECO:0000256" key="1">
    <source>
        <dbReference type="ARBA" id="ARBA00009861"/>
    </source>
</evidence>
<dbReference type="InterPro" id="IPR050317">
    <property type="entry name" value="Plant_Fungal_Acyltransferase"/>
</dbReference>
<sequence>MRTISIHTVKPAEPTWNGLLPLSILDHISVMTHAYVVYFYDKPIQNNLCVTSTNKIVETLKNSLSRVLVPYYPLAGRLGWIGGGRFKLECNALGAELIEVESTMKISDFGDFYSSSDKFYNLLPEIDYCGRPIQDLPLLSVQITRFACGGLSVGLAMSHIVADGLSAFRFVKDWARLTRGEPLEVAPLLDRRIFLVDEGVDEYSVIREEVDEGGSMKYFSQLGIGN</sequence>
<protein>
    <submittedName>
        <fullName evidence="2">Uncharacterized protein</fullName>
    </submittedName>
</protein>
<dbReference type="Gene3D" id="3.30.559.10">
    <property type="entry name" value="Chloramphenicol acetyltransferase-like domain"/>
    <property type="match status" value="1"/>
</dbReference>
<dbReference type="Gramene" id="AUR62028013-RA">
    <property type="protein sequence ID" value="AUR62028013-RA:cds"/>
    <property type="gene ID" value="AUR62028013"/>
</dbReference>
<dbReference type="Pfam" id="PF02458">
    <property type="entry name" value="Transferase"/>
    <property type="match status" value="1"/>
</dbReference>
<dbReference type="SUPFAM" id="SSF52777">
    <property type="entry name" value="CoA-dependent acyltransferases"/>
    <property type="match status" value="1"/>
</dbReference>
<reference evidence="2" key="1">
    <citation type="journal article" date="2017" name="Nature">
        <title>The genome of Chenopodium quinoa.</title>
        <authorList>
            <person name="Jarvis D.E."/>
            <person name="Ho Y.S."/>
            <person name="Lightfoot D.J."/>
            <person name="Schmoeckel S.M."/>
            <person name="Li B."/>
            <person name="Borm T.J.A."/>
            <person name="Ohyanagi H."/>
            <person name="Mineta K."/>
            <person name="Michell C.T."/>
            <person name="Saber N."/>
            <person name="Kharbatia N.M."/>
            <person name="Rupper R.R."/>
            <person name="Sharp A.R."/>
            <person name="Dally N."/>
            <person name="Boughton B.A."/>
            <person name="Woo Y.H."/>
            <person name="Gao G."/>
            <person name="Schijlen E.G.W.M."/>
            <person name="Guo X."/>
            <person name="Momin A.A."/>
            <person name="Negrao S."/>
            <person name="Al-Babili S."/>
            <person name="Gehring C."/>
            <person name="Roessner U."/>
            <person name="Jung C."/>
            <person name="Murphy K."/>
            <person name="Arold S.T."/>
            <person name="Gojobori T."/>
            <person name="van der Linden C.G."/>
            <person name="van Loo E.N."/>
            <person name="Jellen E.N."/>
            <person name="Maughan P.J."/>
            <person name="Tester M."/>
        </authorList>
    </citation>
    <scope>NUCLEOTIDE SEQUENCE [LARGE SCALE GENOMIC DNA]</scope>
    <source>
        <strain evidence="2">cv. PI 614886</strain>
    </source>
</reference>
<dbReference type="InterPro" id="IPR023213">
    <property type="entry name" value="CAT-like_dom_sf"/>
</dbReference>
<evidence type="ECO:0000313" key="3">
    <source>
        <dbReference type="Proteomes" id="UP000596660"/>
    </source>
</evidence>
<dbReference type="PANTHER" id="PTHR31642:SF324">
    <property type="entry name" value="SPERMIDINE HYDROXYCINNAMOYL TRANSFERASE"/>
    <property type="match status" value="1"/>
</dbReference>
<dbReference type="PANTHER" id="PTHR31642">
    <property type="entry name" value="TRICHOTHECENE 3-O-ACETYLTRANSFERASE"/>
    <property type="match status" value="1"/>
</dbReference>
<dbReference type="OMA" id="ANDERPK"/>
<dbReference type="GO" id="GO:0016747">
    <property type="term" value="F:acyltransferase activity, transferring groups other than amino-acyl groups"/>
    <property type="evidence" value="ECO:0007669"/>
    <property type="project" value="TreeGrafter"/>
</dbReference>
<dbReference type="AlphaFoldDB" id="A0A803MEX0"/>
<dbReference type="Proteomes" id="UP000596660">
    <property type="component" value="Unplaced"/>
</dbReference>
<name>A0A803MEX0_CHEQI</name>